<feature type="transmembrane region" description="Helical" evidence="1">
    <location>
        <begin position="433"/>
        <end position="455"/>
    </location>
</feature>
<organism evidence="2 3">
    <name type="scientific">Mycena rosella</name>
    <name type="common">Pink bonnet</name>
    <name type="synonym">Agaricus rosellus</name>
    <dbReference type="NCBI Taxonomy" id="1033263"/>
    <lineage>
        <taxon>Eukaryota</taxon>
        <taxon>Fungi</taxon>
        <taxon>Dikarya</taxon>
        <taxon>Basidiomycota</taxon>
        <taxon>Agaricomycotina</taxon>
        <taxon>Agaricomycetes</taxon>
        <taxon>Agaricomycetidae</taxon>
        <taxon>Agaricales</taxon>
        <taxon>Marasmiineae</taxon>
        <taxon>Mycenaceae</taxon>
        <taxon>Mycena</taxon>
    </lineage>
</organism>
<reference evidence="2" key="1">
    <citation type="submission" date="2023-03" db="EMBL/GenBank/DDBJ databases">
        <title>Massive genome expansion in bonnet fungi (Mycena s.s.) driven by repeated elements and novel gene families across ecological guilds.</title>
        <authorList>
            <consortium name="Lawrence Berkeley National Laboratory"/>
            <person name="Harder C.B."/>
            <person name="Miyauchi S."/>
            <person name="Viragh M."/>
            <person name="Kuo A."/>
            <person name="Thoen E."/>
            <person name="Andreopoulos B."/>
            <person name="Lu D."/>
            <person name="Skrede I."/>
            <person name="Drula E."/>
            <person name="Henrissat B."/>
            <person name="Morin E."/>
            <person name="Kohler A."/>
            <person name="Barry K."/>
            <person name="LaButti K."/>
            <person name="Morin E."/>
            <person name="Salamov A."/>
            <person name="Lipzen A."/>
            <person name="Mereny Z."/>
            <person name="Hegedus B."/>
            <person name="Baldrian P."/>
            <person name="Stursova M."/>
            <person name="Weitz H."/>
            <person name="Taylor A."/>
            <person name="Grigoriev I.V."/>
            <person name="Nagy L.G."/>
            <person name="Martin F."/>
            <person name="Kauserud H."/>
        </authorList>
    </citation>
    <scope>NUCLEOTIDE SEQUENCE</scope>
    <source>
        <strain evidence="2">CBHHK067</strain>
    </source>
</reference>
<gene>
    <name evidence="2" type="ORF">B0H17DRAFT_1141908</name>
</gene>
<proteinExistence type="predicted"/>
<evidence type="ECO:0000313" key="3">
    <source>
        <dbReference type="Proteomes" id="UP001221757"/>
    </source>
</evidence>
<protein>
    <submittedName>
        <fullName evidence="2">Uncharacterized protein</fullName>
    </submittedName>
</protein>
<evidence type="ECO:0000313" key="2">
    <source>
        <dbReference type="EMBL" id="KAJ7670318.1"/>
    </source>
</evidence>
<keyword evidence="3" id="KW-1185">Reference proteome</keyword>
<keyword evidence="1" id="KW-0472">Membrane</keyword>
<keyword evidence="1" id="KW-1133">Transmembrane helix</keyword>
<evidence type="ECO:0000256" key="1">
    <source>
        <dbReference type="SAM" id="Phobius"/>
    </source>
</evidence>
<comment type="caution">
    <text evidence="2">The sequence shown here is derived from an EMBL/GenBank/DDBJ whole genome shotgun (WGS) entry which is preliminary data.</text>
</comment>
<dbReference type="Proteomes" id="UP001221757">
    <property type="component" value="Unassembled WGS sequence"/>
</dbReference>
<accession>A0AAD7D299</accession>
<sequence>MPEGEVAEVITGAPGLVENAEALAGIPVGEVVIVTPAGLVCTPEAPTGMPEGGTADALAGMPGLVEIPEALAGTTGDPDALIGIPRLVENAEALAGIPVGEVVIVTPAGLVCTPEAPTGMPEGGTADALAGMPGLVEIPEALAGTTGDPDALIGIPGLVESPEAPTGIPEGGMAEALMGKPGLVWDAQALTGVPDGAPTGTPGLVGTADALTGIPEGGMAEALMGTPGFVGTPDVPTGVPEGAVADVVIGTPGLVGTPEALTGIPEGGMADALTTSLAMISERVGGLGNSTTHGNHTSACDGKQRQHDDLLEGLHNRRRRMPIVKIIALRNGKYDEWLDYTELYARGGIENSRACWQDGERRRQGLTETIQKQLETAELLRNVSQEAAINSVNLPGFASERFVVARSCSSNLSDRQGINWSVRGLVIKLGRNYLVIFGFCRGTFGVGVAILIFGVRRGGCGSGSVARVDTY</sequence>
<keyword evidence="1" id="KW-0812">Transmembrane</keyword>
<dbReference type="EMBL" id="JARKIE010000182">
    <property type="protein sequence ID" value="KAJ7670318.1"/>
    <property type="molecule type" value="Genomic_DNA"/>
</dbReference>
<name>A0AAD7D299_MYCRO</name>
<dbReference type="AlphaFoldDB" id="A0AAD7D299"/>